<name>A0A4R0YRV7_9GAMM</name>
<comment type="caution">
    <text evidence="2">The sequence shown here is derived from an EMBL/GenBank/DDBJ whole genome shotgun (WGS) entry which is preliminary data.</text>
</comment>
<reference evidence="2 3" key="1">
    <citation type="submission" date="2019-02" db="EMBL/GenBank/DDBJ databases">
        <title>Dyella amyloliquefaciens sp. nov., isolated from forest soil.</title>
        <authorList>
            <person name="Gao Z.-H."/>
            <person name="Qiu L.-H."/>
        </authorList>
    </citation>
    <scope>NUCLEOTIDE SEQUENCE [LARGE SCALE GENOMIC DNA]</scope>
    <source>
        <strain evidence="2 3">KACC 12747</strain>
    </source>
</reference>
<keyword evidence="1" id="KW-0227">DNA damage</keyword>
<dbReference type="EMBL" id="SJTG01000001">
    <property type="protein sequence ID" value="TCI11932.1"/>
    <property type="molecule type" value="Genomic_DNA"/>
</dbReference>
<proteinExistence type="predicted"/>
<evidence type="ECO:0000313" key="3">
    <source>
        <dbReference type="Proteomes" id="UP000291822"/>
    </source>
</evidence>
<evidence type="ECO:0000256" key="1">
    <source>
        <dbReference type="ARBA" id="ARBA00022763"/>
    </source>
</evidence>
<dbReference type="AlphaFoldDB" id="A0A4R0YRV7"/>
<dbReference type="PANTHER" id="PTHR35369:SF3">
    <property type="entry name" value="TRANSLESION DNA SYNTHESIS-ASSOCIATED PROTEIN IMUA"/>
    <property type="match status" value="1"/>
</dbReference>
<dbReference type="Gene3D" id="3.40.50.300">
    <property type="entry name" value="P-loop containing nucleotide triphosphate hydrolases"/>
    <property type="match status" value="1"/>
</dbReference>
<sequence>MGQVVALSSLLEGRQVWQGRSAPAPAGGYASGWPTLDAVLPNGGWPEATLSEILLPCDGVGELQLVLPALARLSAARRQIAVIAPPYAPCVAGWERRGVSMAHVDVVHAPQARDALWASEQCLRSGSYAAVLCWPHQADDRALRRLQVAADSGRALGFIFRDRSHAVQASPAALRLELETEPTRQIRVRKCRGSQPPAWPIPFPFGTP</sequence>
<organism evidence="2 3">
    <name type="scientific">Dyella soli</name>
    <dbReference type="NCBI Taxonomy" id="522319"/>
    <lineage>
        <taxon>Bacteria</taxon>
        <taxon>Pseudomonadati</taxon>
        <taxon>Pseudomonadota</taxon>
        <taxon>Gammaproteobacteria</taxon>
        <taxon>Lysobacterales</taxon>
        <taxon>Rhodanobacteraceae</taxon>
        <taxon>Dyella</taxon>
    </lineage>
</organism>
<dbReference type="RefSeq" id="WP_131151289.1">
    <property type="nucleotide sequence ID" value="NZ_SJTG01000001.1"/>
</dbReference>
<dbReference type="InterPro" id="IPR047610">
    <property type="entry name" value="ImuA_translesion"/>
</dbReference>
<dbReference type="InterPro" id="IPR027417">
    <property type="entry name" value="P-loop_NTPase"/>
</dbReference>
<dbReference type="SUPFAM" id="SSF52540">
    <property type="entry name" value="P-loop containing nucleoside triphosphate hydrolases"/>
    <property type="match status" value="1"/>
</dbReference>
<dbReference type="NCBIfam" id="NF033429">
    <property type="entry name" value="ImuA_translesion"/>
    <property type="match status" value="1"/>
</dbReference>
<dbReference type="Proteomes" id="UP000291822">
    <property type="component" value="Unassembled WGS sequence"/>
</dbReference>
<dbReference type="InterPro" id="IPR050356">
    <property type="entry name" value="SulA_CellDiv_inhibitor"/>
</dbReference>
<accession>A0A4R0YRV7</accession>
<gene>
    <name evidence="2" type="primary">imuA</name>
    <name evidence="2" type="ORF">EZM97_00735</name>
</gene>
<keyword evidence="3" id="KW-1185">Reference proteome</keyword>
<dbReference type="GO" id="GO:0006281">
    <property type="term" value="P:DNA repair"/>
    <property type="evidence" value="ECO:0007669"/>
    <property type="project" value="TreeGrafter"/>
</dbReference>
<evidence type="ECO:0000313" key="2">
    <source>
        <dbReference type="EMBL" id="TCI11932.1"/>
    </source>
</evidence>
<dbReference type="PANTHER" id="PTHR35369">
    <property type="entry name" value="BLR3025 PROTEIN-RELATED"/>
    <property type="match status" value="1"/>
</dbReference>
<dbReference type="PIRSF" id="PIRSF037290">
    <property type="entry name" value="UCP037290"/>
    <property type="match status" value="1"/>
</dbReference>
<protein>
    <submittedName>
        <fullName evidence="2">Translesion DNA synthesis-associated protein ImuA</fullName>
    </submittedName>
</protein>
<dbReference type="InterPro" id="IPR017166">
    <property type="entry name" value="UCP037290"/>
</dbReference>